<name>A0AAV5L1G4_9ROSI</name>
<feature type="transmembrane region" description="Helical" evidence="6">
    <location>
        <begin position="140"/>
        <end position="159"/>
    </location>
</feature>
<reference evidence="7 8" key="1">
    <citation type="journal article" date="2021" name="Commun. Biol.">
        <title>The genome of Shorea leprosula (Dipterocarpaceae) highlights the ecological relevance of drought in aseasonal tropical rainforests.</title>
        <authorList>
            <person name="Ng K.K.S."/>
            <person name="Kobayashi M.J."/>
            <person name="Fawcett J.A."/>
            <person name="Hatakeyama M."/>
            <person name="Paape T."/>
            <person name="Ng C.H."/>
            <person name="Ang C.C."/>
            <person name="Tnah L.H."/>
            <person name="Lee C.T."/>
            <person name="Nishiyama T."/>
            <person name="Sese J."/>
            <person name="O'Brien M.J."/>
            <person name="Copetti D."/>
            <person name="Mohd Noor M.I."/>
            <person name="Ong R.C."/>
            <person name="Putra M."/>
            <person name="Sireger I.Z."/>
            <person name="Indrioko S."/>
            <person name="Kosugi Y."/>
            <person name="Izuno A."/>
            <person name="Isagi Y."/>
            <person name="Lee S.L."/>
            <person name="Shimizu K.K."/>
        </authorList>
    </citation>
    <scope>NUCLEOTIDE SEQUENCE [LARGE SCALE GENOMIC DNA]</scope>
    <source>
        <strain evidence="7">214</strain>
    </source>
</reference>
<feature type="transmembrane region" description="Helical" evidence="6">
    <location>
        <begin position="203"/>
        <end position="223"/>
    </location>
</feature>
<evidence type="ECO:0000256" key="2">
    <source>
        <dbReference type="ARBA" id="ARBA00022448"/>
    </source>
</evidence>
<evidence type="ECO:0000256" key="3">
    <source>
        <dbReference type="ARBA" id="ARBA00022692"/>
    </source>
</evidence>
<keyword evidence="8" id="KW-1185">Reference proteome</keyword>
<feature type="transmembrane region" description="Helical" evidence="6">
    <location>
        <begin position="243"/>
        <end position="262"/>
    </location>
</feature>
<dbReference type="GO" id="GO:0016020">
    <property type="term" value="C:membrane"/>
    <property type="evidence" value="ECO:0007669"/>
    <property type="project" value="UniProtKB-SubCell"/>
</dbReference>
<gene>
    <name evidence="7" type="ORF">SLEP1_g39820</name>
</gene>
<comment type="subcellular location">
    <subcellularLocation>
        <location evidence="6">Membrane</location>
        <topology evidence="6">Multi-pass membrane protein</topology>
    </subcellularLocation>
</comment>
<evidence type="ECO:0000256" key="4">
    <source>
        <dbReference type="ARBA" id="ARBA00022989"/>
    </source>
</evidence>
<dbReference type="EMBL" id="BPVZ01000089">
    <property type="protein sequence ID" value="GKV31081.1"/>
    <property type="molecule type" value="Genomic_DNA"/>
</dbReference>
<feature type="transmembrane region" description="Helical" evidence="6">
    <location>
        <begin position="310"/>
        <end position="329"/>
    </location>
</feature>
<comment type="caution">
    <text evidence="6">Lacks conserved residue(s) required for the propagation of feature annotation.</text>
</comment>
<keyword evidence="5 6" id="KW-0472">Membrane</keyword>
<keyword evidence="2 6" id="KW-0813">Transport</keyword>
<dbReference type="Proteomes" id="UP001054252">
    <property type="component" value="Unassembled WGS sequence"/>
</dbReference>
<evidence type="ECO:0000313" key="7">
    <source>
        <dbReference type="EMBL" id="GKV31081.1"/>
    </source>
</evidence>
<dbReference type="InterPro" id="IPR030182">
    <property type="entry name" value="PUP_plant"/>
</dbReference>
<feature type="transmembrane region" description="Helical" evidence="6">
    <location>
        <begin position="44"/>
        <end position="66"/>
    </location>
</feature>
<comment type="caution">
    <text evidence="7">The sequence shown here is derived from an EMBL/GenBank/DDBJ whole genome shotgun (WGS) entry which is preliminary data.</text>
</comment>
<comment type="similarity">
    <text evidence="1 6">Belongs to the purine permeases (TC 2.A.7.14) family.</text>
</comment>
<proteinExistence type="inferred from homology"/>
<feature type="transmembrane region" description="Helical" evidence="6">
    <location>
        <begin position="72"/>
        <end position="93"/>
    </location>
</feature>
<protein>
    <recommendedName>
        <fullName evidence="6">Probable purine permease</fullName>
    </recommendedName>
</protein>
<keyword evidence="3 6" id="KW-0812">Transmembrane</keyword>
<dbReference type="GO" id="GO:0005345">
    <property type="term" value="F:purine nucleobase transmembrane transporter activity"/>
    <property type="evidence" value="ECO:0007669"/>
    <property type="project" value="UniProtKB-UniRule"/>
</dbReference>
<dbReference type="Pfam" id="PF16913">
    <property type="entry name" value="PUNUT"/>
    <property type="match status" value="1"/>
</dbReference>
<dbReference type="GO" id="GO:0015211">
    <property type="term" value="F:purine nucleoside transmembrane transporter activity"/>
    <property type="evidence" value="ECO:0007669"/>
    <property type="project" value="UniProtKB-UniRule"/>
</dbReference>
<feature type="transmembrane region" description="Helical" evidence="6">
    <location>
        <begin position="114"/>
        <end position="134"/>
    </location>
</feature>
<evidence type="ECO:0000256" key="6">
    <source>
        <dbReference type="RuleBase" id="RU368015"/>
    </source>
</evidence>
<accession>A0AAV5L1G4</accession>
<feature type="transmembrane region" description="Helical" evidence="6">
    <location>
        <begin position="282"/>
        <end position="305"/>
    </location>
</feature>
<dbReference type="PANTHER" id="PTHR31376:SF50">
    <property type="entry name" value="PURINE PERMEASE-RELATED"/>
    <property type="match status" value="1"/>
</dbReference>
<evidence type="ECO:0000313" key="8">
    <source>
        <dbReference type="Proteomes" id="UP001054252"/>
    </source>
</evidence>
<dbReference type="PANTHER" id="PTHR31376">
    <property type="entry name" value="OS09G0467300 PROTEIN-RELATED"/>
    <property type="match status" value="1"/>
</dbReference>
<keyword evidence="4 6" id="KW-1133">Transmembrane helix</keyword>
<evidence type="ECO:0000256" key="1">
    <source>
        <dbReference type="ARBA" id="ARBA00006213"/>
    </source>
</evidence>
<organism evidence="7 8">
    <name type="scientific">Rubroshorea leprosula</name>
    <dbReference type="NCBI Taxonomy" id="152421"/>
    <lineage>
        <taxon>Eukaryota</taxon>
        <taxon>Viridiplantae</taxon>
        <taxon>Streptophyta</taxon>
        <taxon>Embryophyta</taxon>
        <taxon>Tracheophyta</taxon>
        <taxon>Spermatophyta</taxon>
        <taxon>Magnoliopsida</taxon>
        <taxon>eudicotyledons</taxon>
        <taxon>Gunneridae</taxon>
        <taxon>Pentapetalae</taxon>
        <taxon>rosids</taxon>
        <taxon>malvids</taxon>
        <taxon>Malvales</taxon>
        <taxon>Dipterocarpaceae</taxon>
        <taxon>Rubroshorea</taxon>
    </lineage>
</organism>
<dbReference type="AlphaFoldDB" id="A0AAV5L1G4"/>
<feature type="transmembrane region" description="Helical" evidence="6">
    <location>
        <begin position="171"/>
        <end position="188"/>
    </location>
</feature>
<evidence type="ECO:0000256" key="5">
    <source>
        <dbReference type="ARBA" id="ARBA00023136"/>
    </source>
</evidence>
<sequence length="401" mass="43941">MEKEAAQEIQLQIIDQEDHAKTTNNPTDEKIEIPTGSRHRLLRIALYSVFVLAGQSVAILLGRLYFQEGGGSKWVATLVQVTGFPILIPYYFLNLSNTRILDKPIETEKPSLEWVIFVYVSLGLLVAGICFMYAVGIQKLPVSTVTLISASQLGFNAFFSYFLNSQKFTPFIINSLVLLTVSFVLLVFQPDSEKAAGISKEDYTVGFLCTMGGTAGAGLLLALQQVVFRKVIKGQTFKTIVDLSIYQAFFATVFATVGFFASGDWKGVKAEMEGYKLGKVSYVMTLVWTAIGWQMFDVGAIALIFEVSALFCNAISVVVFPMVPIIAIFDQNHQGISLQFEHHQIIRSTIKEAPRVDPSITPIFCLLPFLDETGCGEIGAVEFPLGKTGDGDGGICGVGEF</sequence>